<keyword evidence="1" id="KW-0472">Membrane</keyword>
<name>A0A2G5UM28_9PELO</name>
<dbReference type="Proteomes" id="UP000230233">
    <property type="component" value="Chromosome III"/>
</dbReference>
<dbReference type="EMBL" id="PDUG01000003">
    <property type="protein sequence ID" value="PIC40513.1"/>
    <property type="molecule type" value="Genomic_DNA"/>
</dbReference>
<evidence type="ECO:0000313" key="2">
    <source>
        <dbReference type="EMBL" id="PIC40513.1"/>
    </source>
</evidence>
<protein>
    <submittedName>
        <fullName evidence="2">Uncharacterized protein</fullName>
    </submittedName>
</protein>
<proteinExistence type="predicted"/>
<feature type="transmembrane region" description="Helical" evidence="1">
    <location>
        <begin position="68"/>
        <end position="88"/>
    </location>
</feature>
<feature type="transmembrane region" description="Helical" evidence="1">
    <location>
        <begin position="100"/>
        <end position="120"/>
    </location>
</feature>
<keyword evidence="3" id="KW-1185">Reference proteome</keyword>
<accession>A0A2G5UM28</accession>
<evidence type="ECO:0000313" key="3">
    <source>
        <dbReference type="Proteomes" id="UP000230233"/>
    </source>
</evidence>
<feature type="transmembrane region" description="Helical" evidence="1">
    <location>
        <begin position="132"/>
        <end position="149"/>
    </location>
</feature>
<gene>
    <name evidence="2" type="primary">Cnig_chr_III.g11828</name>
    <name evidence="2" type="ORF">B9Z55_011828</name>
</gene>
<evidence type="ECO:0000256" key="1">
    <source>
        <dbReference type="SAM" id="Phobius"/>
    </source>
</evidence>
<organism evidence="2 3">
    <name type="scientific">Caenorhabditis nigoni</name>
    <dbReference type="NCBI Taxonomy" id="1611254"/>
    <lineage>
        <taxon>Eukaryota</taxon>
        <taxon>Metazoa</taxon>
        <taxon>Ecdysozoa</taxon>
        <taxon>Nematoda</taxon>
        <taxon>Chromadorea</taxon>
        <taxon>Rhabditida</taxon>
        <taxon>Rhabditina</taxon>
        <taxon>Rhabditomorpha</taxon>
        <taxon>Rhabditoidea</taxon>
        <taxon>Rhabditidae</taxon>
        <taxon>Peloderinae</taxon>
        <taxon>Caenorhabditis</taxon>
    </lineage>
</organism>
<feature type="transmembrane region" description="Helical" evidence="1">
    <location>
        <begin position="25"/>
        <end position="44"/>
    </location>
</feature>
<keyword evidence="1" id="KW-1133">Transmembrane helix</keyword>
<sequence length="154" mass="18442">MNNEHPMINNEVDERAQYREYKRKFMFFMFLVARIYMWLDYHYIENQDLEAIHSLLTGLILQFRKKQIFYLIISFLNLYLEFLRLNWLQITLPKSHPHLLLFRLKVVLVSIGSVLGAYAGPYERILKYDEDVGGAVGGLIGFLLHKFLLMKYFK</sequence>
<keyword evidence="1" id="KW-0812">Transmembrane</keyword>
<reference evidence="3" key="1">
    <citation type="submission" date="2017-10" db="EMBL/GenBank/DDBJ databases">
        <title>Rapid genome shrinkage in a self-fertile nematode reveals novel sperm competition proteins.</title>
        <authorList>
            <person name="Yin D."/>
            <person name="Schwarz E.M."/>
            <person name="Thomas C.G."/>
            <person name="Felde R.L."/>
            <person name="Korf I.F."/>
            <person name="Cutter A.D."/>
            <person name="Schartner C.M."/>
            <person name="Ralston E.J."/>
            <person name="Meyer B.J."/>
            <person name="Haag E.S."/>
        </authorList>
    </citation>
    <scope>NUCLEOTIDE SEQUENCE [LARGE SCALE GENOMIC DNA]</scope>
    <source>
        <strain evidence="3">JU1422</strain>
    </source>
</reference>
<dbReference type="OrthoDB" id="10659712at2759"/>
<comment type="caution">
    <text evidence="2">The sequence shown here is derived from an EMBL/GenBank/DDBJ whole genome shotgun (WGS) entry which is preliminary data.</text>
</comment>
<dbReference type="AlphaFoldDB" id="A0A2G5UM28"/>